<sequence>MPRFTIVIPCYNSAATLGATLDSLRAQSLGDWEALVIDDGSVDDSLDIARRFAQQDPRFRPMRNSGKGPSEARNLALSEARGEILAFCDADDLWLPGKLESLARRFADPTIDATYARVAFFDAEGTRSSSRILSRDVTVSDLLGENPVCTMSNLALRADVFRARGGLDARIVHNEDLEFLIRLVGEGHRLAGIDEVQVMYRTSVTGLSADLPAMAAGRLAALTTAARYGNRPSPRDEAIHLRYLTRRALRTGAPRRQTLGLALRGLGASPRGWFSDLRRGALTLGGALMAPILPAALRKTLFAN</sequence>
<accession>A0A285IJN4</accession>
<dbReference type="InterPro" id="IPR001173">
    <property type="entry name" value="Glyco_trans_2-like"/>
</dbReference>
<dbReference type="EMBL" id="OBEA01000002">
    <property type="protein sequence ID" value="SNY48230.1"/>
    <property type="molecule type" value="Genomic_DNA"/>
</dbReference>
<dbReference type="RefSeq" id="WP_097145117.1">
    <property type="nucleotide sequence ID" value="NZ_OBEA01000002.1"/>
</dbReference>
<evidence type="ECO:0000259" key="1">
    <source>
        <dbReference type="Pfam" id="PF00535"/>
    </source>
</evidence>
<proteinExistence type="predicted"/>
<dbReference type="Proteomes" id="UP000231702">
    <property type="component" value="Unassembled WGS sequence"/>
</dbReference>
<evidence type="ECO:0000313" key="2">
    <source>
        <dbReference type="EMBL" id="PJE28791.1"/>
    </source>
</evidence>
<gene>
    <name evidence="2" type="ORF">CVM39_10010</name>
    <name evidence="3" type="ORF">SAMN06297129_1367</name>
</gene>
<evidence type="ECO:0000313" key="4">
    <source>
        <dbReference type="Proteomes" id="UP000231655"/>
    </source>
</evidence>
<reference evidence="3 4" key="1">
    <citation type="submission" date="2017-09" db="EMBL/GenBank/DDBJ databases">
        <authorList>
            <person name="Ehlers B."/>
            <person name="Leendertz F.H."/>
        </authorList>
    </citation>
    <scope>NUCLEOTIDE SEQUENCE [LARGE SCALE GENOMIC DNA]</scope>
    <source>
        <strain evidence="3 4">CGMCC 1.12662</strain>
    </source>
</reference>
<feature type="domain" description="Glycosyltransferase 2-like" evidence="1">
    <location>
        <begin position="5"/>
        <end position="162"/>
    </location>
</feature>
<dbReference type="InterPro" id="IPR029044">
    <property type="entry name" value="Nucleotide-diphossugar_trans"/>
</dbReference>
<dbReference type="GO" id="GO:0016758">
    <property type="term" value="F:hexosyltransferase activity"/>
    <property type="evidence" value="ECO:0007669"/>
    <property type="project" value="UniProtKB-ARBA"/>
</dbReference>
<reference evidence="2 5" key="2">
    <citation type="journal article" date="2018" name="Int. J. Syst. Evol. Microbiol.">
        <title>Pseudooceanicola lipolyticus sp. nov., a marine alphaproteobacterium, reclassification of Oceanicola flagellatus as Pseudooceanicola flagellatus comb. nov. and emended description of the genus Pseudooceanicola.</title>
        <authorList>
            <person name="Huang M.-M."/>
            <person name="Guo L.-L."/>
            <person name="Wu Y.-H."/>
            <person name="Lai Q.-L."/>
            <person name="Shao Z.-Z."/>
            <person name="Wang C.-S."/>
            <person name="Wu M."/>
            <person name="Xu X.-W."/>
        </authorList>
    </citation>
    <scope>NUCLEOTIDE SEQUENCE [LARGE SCALE GENOMIC DNA]</scope>
    <source>
        <strain evidence="2 5">Ar-45</strain>
    </source>
</reference>
<name>A0A285IJN4_9RHOB</name>
<keyword evidence="3" id="KW-0808">Transferase</keyword>
<protein>
    <submittedName>
        <fullName evidence="2">Glycosyltransferase family 2 protein</fullName>
    </submittedName>
    <submittedName>
        <fullName evidence="3">Glycosyltransferase involved in cell wall bisynthesis</fullName>
    </submittedName>
</protein>
<dbReference type="PANTHER" id="PTHR22916">
    <property type="entry name" value="GLYCOSYLTRANSFERASE"/>
    <property type="match status" value="1"/>
</dbReference>
<dbReference type="CDD" id="cd00761">
    <property type="entry name" value="Glyco_tranf_GTA_type"/>
    <property type="match status" value="1"/>
</dbReference>
<keyword evidence="5" id="KW-1185">Reference proteome</keyword>
<dbReference type="Pfam" id="PF00535">
    <property type="entry name" value="Glycos_transf_2"/>
    <property type="match status" value="1"/>
</dbReference>
<dbReference type="SUPFAM" id="SSF53448">
    <property type="entry name" value="Nucleotide-diphospho-sugar transferases"/>
    <property type="match status" value="1"/>
</dbReference>
<dbReference type="PANTHER" id="PTHR22916:SF3">
    <property type="entry name" value="UDP-GLCNAC:BETAGAL BETA-1,3-N-ACETYLGLUCOSAMINYLTRANSFERASE-LIKE PROTEIN 1"/>
    <property type="match status" value="1"/>
</dbReference>
<dbReference type="OrthoDB" id="5291101at2"/>
<dbReference type="Proteomes" id="UP000231655">
    <property type="component" value="Unassembled WGS sequence"/>
</dbReference>
<dbReference type="AlphaFoldDB" id="A0A285IJN4"/>
<evidence type="ECO:0000313" key="3">
    <source>
        <dbReference type="EMBL" id="SNY48230.1"/>
    </source>
</evidence>
<dbReference type="Gene3D" id="3.90.550.10">
    <property type="entry name" value="Spore Coat Polysaccharide Biosynthesis Protein SpsA, Chain A"/>
    <property type="match status" value="1"/>
</dbReference>
<dbReference type="EMBL" id="PGTD01000016">
    <property type="protein sequence ID" value="PJE28791.1"/>
    <property type="molecule type" value="Genomic_DNA"/>
</dbReference>
<evidence type="ECO:0000313" key="5">
    <source>
        <dbReference type="Proteomes" id="UP000231702"/>
    </source>
</evidence>
<organism evidence="3 4">
    <name type="scientific">Pseudooceanicola antarcticus</name>
    <dbReference type="NCBI Taxonomy" id="1247613"/>
    <lineage>
        <taxon>Bacteria</taxon>
        <taxon>Pseudomonadati</taxon>
        <taxon>Pseudomonadota</taxon>
        <taxon>Alphaproteobacteria</taxon>
        <taxon>Rhodobacterales</taxon>
        <taxon>Paracoccaceae</taxon>
        <taxon>Pseudooceanicola</taxon>
    </lineage>
</organism>